<organism evidence="1 2">
    <name type="scientific">Stieleria maiorica</name>
    <dbReference type="NCBI Taxonomy" id="2795974"/>
    <lineage>
        <taxon>Bacteria</taxon>
        <taxon>Pseudomonadati</taxon>
        <taxon>Planctomycetota</taxon>
        <taxon>Planctomycetia</taxon>
        <taxon>Pirellulales</taxon>
        <taxon>Pirellulaceae</taxon>
        <taxon>Stieleria</taxon>
    </lineage>
</organism>
<gene>
    <name evidence="1" type="ORF">Mal15_17790</name>
</gene>
<dbReference type="AlphaFoldDB" id="A0A5B9ME25"/>
<keyword evidence="2" id="KW-1185">Reference proteome</keyword>
<protein>
    <submittedName>
        <fullName evidence="1">Uncharacterized protein</fullName>
    </submittedName>
</protein>
<dbReference type="RefSeq" id="WP_233903343.1">
    <property type="nucleotide sequence ID" value="NZ_CP036264.1"/>
</dbReference>
<reference evidence="1 2" key="1">
    <citation type="submission" date="2019-02" db="EMBL/GenBank/DDBJ databases">
        <title>Planctomycetal bacteria perform biofilm scaping via a novel small molecule.</title>
        <authorList>
            <person name="Jeske O."/>
            <person name="Boedeker C."/>
            <person name="Wiegand S."/>
            <person name="Breitling P."/>
            <person name="Kallscheuer N."/>
            <person name="Jogler M."/>
            <person name="Rohde M."/>
            <person name="Petersen J."/>
            <person name="Medema M.H."/>
            <person name="Surup F."/>
            <person name="Jogler C."/>
        </authorList>
    </citation>
    <scope>NUCLEOTIDE SEQUENCE [LARGE SCALE GENOMIC DNA]</scope>
    <source>
        <strain evidence="1 2">Mal15</strain>
    </source>
</reference>
<evidence type="ECO:0000313" key="1">
    <source>
        <dbReference type="EMBL" id="QEF97735.1"/>
    </source>
</evidence>
<proteinExistence type="predicted"/>
<dbReference type="Proteomes" id="UP000321353">
    <property type="component" value="Chromosome"/>
</dbReference>
<dbReference type="EMBL" id="CP036264">
    <property type="protein sequence ID" value="QEF97735.1"/>
    <property type="molecule type" value="Genomic_DNA"/>
</dbReference>
<name>A0A5B9ME25_9BACT</name>
<sequence length="71" mass="8006">MKTESRCPAMDLLTEDLMPLAEAAELVNVHTATVHRWRSRGLNGVKLETLRLGGKISTSRQALTRFIERTQ</sequence>
<dbReference type="InterPro" id="IPR011474">
    <property type="entry name" value="DUF1580"/>
</dbReference>
<accession>A0A5B9ME25</accession>
<evidence type="ECO:0000313" key="2">
    <source>
        <dbReference type="Proteomes" id="UP000321353"/>
    </source>
</evidence>
<dbReference type="Pfam" id="PF07618">
    <property type="entry name" value="DUF1580"/>
    <property type="match status" value="1"/>
</dbReference>
<dbReference type="KEGG" id="smam:Mal15_17790"/>